<dbReference type="Proteomes" id="UP000433050">
    <property type="component" value="Unassembled WGS sequence"/>
</dbReference>
<reference evidence="2 3" key="1">
    <citation type="submission" date="2019-12" db="EMBL/GenBank/DDBJ databases">
        <authorList>
            <person name="Reyes-Prieto M."/>
        </authorList>
    </citation>
    <scope>NUCLEOTIDE SEQUENCE [LARGE SCALE GENOMIC DNA]</scope>
    <source>
        <strain evidence="2">HF14-78462</strain>
    </source>
</reference>
<gene>
    <name evidence="2" type="ORF">STARVERO_03209</name>
</gene>
<keyword evidence="1" id="KW-0732">Signal</keyword>
<keyword evidence="3" id="KW-1185">Reference proteome</keyword>
<dbReference type="EMBL" id="CACSAS010000001">
    <property type="protein sequence ID" value="CAA0105102.1"/>
    <property type="molecule type" value="Genomic_DNA"/>
</dbReference>
<dbReference type="RefSeq" id="WP_272482958.1">
    <property type="nucleotide sequence ID" value="NZ_CACSAS010000001.1"/>
</dbReference>
<proteinExistence type="predicted"/>
<feature type="chain" id="PRO_5024855163" evidence="1">
    <location>
        <begin position="24"/>
        <end position="43"/>
    </location>
</feature>
<sequence length="43" mass="4221">MKRIVTALCALSFAAALSGAALADCSPGHASAQPTTQTDSKGT</sequence>
<name>A0A5S9PME9_9HYPH</name>
<protein>
    <submittedName>
        <fullName evidence="2">Uncharacterized protein</fullName>
    </submittedName>
</protein>
<feature type="signal peptide" evidence="1">
    <location>
        <begin position="1"/>
        <end position="23"/>
    </location>
</feature>
<accession>A0A5S9PME9</accession>
<organism evidence="2 3">
    <name type="scientific">Starkeya nomas</name>
    <dbReference type="NCBI Taxonomy" id="2666134"/>
    <lineage>
        <taxon>Bacteria</taxon>
        <taxon>Pseudomonadati</taxon>
        <taxon>Pseudomonadota</taxon>
        <taxon>Alphaproteobacteria</taxon>
        <taxon>Hyphomicrobiales</taxon>
        <taxon>Xanthobacteraceae</taxon>
        <taxon>Starkeya</taxon>
    </lineage>
</organism>
<dbReference type="AlphaFoldDB" id="A0A5S9PME9"/>
<evidence type="ECO:0000313" key="3">
    <source>
        <dbReference type="Proteomes" id="UP000433050"/>
    </source>
</evidence>
<evidence type="ECO:0000256" key="1">
    <source>
        <dbReference type="SAM" id="SignalP"/>
    </source>
</evidence>
<evidence type="ECO:0000313" key="2">
    <source>
        <dbReference type="EMBL" id="CAA0105102.1"/>
    </source>
</evidence>